<dbReference type="EMBL" id="KZ989892">
    <property type="protein sequence ID" value="RKP25078.1"/>
    <property type="molecule type" value="Genomic_DNA"/>
</dbReference>
<evidence type="ECO:0000256" key="3">
    <source>
        <dbReference type="ARBA" id="ARBA00022840"/>
    </source>
</evidence>
<comment type="similarity">
    <text evidence="1">Belongs to the DNA mismatch repair MutS family.</text>
</comment>
<gene>
    <name evidence="6" type="ORF">SYNPS1DRAFT_29176</name>
</gene>
<feature type="domain" description="DNA mismatch repair proteins mutS family" evidence="5">
    <location>
        <begin position="323"/>
        <end position="472"/>
    </location>
</feature>
<keyword evidence="4" id="KW-0238">DNA-binding</keyword>
<reference evidence="7" key="1">
    <citation type="journal article" date="2018" name="Nat. Microbiol.">
        <title>Leveraging single-cell genomics to expand the fungal tree of life.</title>
        <authorList>
            <person name="Ahrendt S.R."/>
            <person name="Quandt C.A."/>
            <person name="Ciobanu D."/>
            <person name="Clum A."/>
            <person name="Salamov A."/>
            <person name="Andreopoulos B."/>
            <person name="Cheng J.F."/>
            <person name="Woyke T."/>
            <person name="Pelin A."/>
            <person name="Henrissat B."/>
            <person name="Reynolds N.K."/>
            <person name="Benny G.L."/>
            <person name="Smith M.E."/>
            <person name="James T.Y."/>
            <person name="Grigoriev I.V."/>
        </authorList>
    </citation>
    <scope>NUCLEOTIDE SEQUENCE [LARGE SCALE GENOMIC DNA]</scope>
    <source>
        <strain evidence="7">Benny S71-1</strain>
    </source>
</reference>
<dbReference type="PANTHER" id="PTHR11361:SF21">
    <property type="entry name" value="MUTS PROTEIN HOMOLOG 4"/>
    <property type="match status" value="1"/>
</dbReference>
<dbReference type="SMART" id="SM00534">
    <property type="entry name" value="MUTSac"/>
    <property type="match status" value="1"/>
</dbReference>
<dbReference type="Gene3D" id="3.40.50.300">
    <property type="entry name" value="P-loop containing nucleotide triphosphate hydrolases"/>
    <property type="match status" value="1"/>
</dbReference>
<name>A0A4P9YYN0_9FUNG</name>
<dbReference type="InterPro" id="IPR045076">
    <property type="entry name" value="MutS"/>
</dbReference>
<dbReference type="InterPro" id="IPR000432">
    <property type="entry name" value="DNA_mismatch_repair_MutS_C"/>
</dbReference>
<dbReference type="Pfam" id="PF00488">
    <property type="entry name" value="MutS_V"/>
    <property type="match status" value="1"/>
</dbReference>
<dbReference type="GO" id="GO:0005524">
    <property type="term" value="F:ATP binding"/>
    <property type="evidence" value="ECO:0007669"/>
    <property type="project" value="UniProtKB-KW"/>
</dbReference>
<dbReference type="AlphaFoldDB" id="A0A4P9YYN0"/>
<evidence type="ECO:0000256" key="2">
    <source>
        <dbReference type="ARBA" id="ARBA00022741"/>
    </source>
</evidence>
<dbReference type="GO" id="GO:0007131">
    <property type="term" value="P:reciprocal meiotic recombination"/>
    <property type="evidence" value="ECO:0007669"/>
    <property type="project" value="TreeGrafter"/>
</dbReference>
<dbReference type="PANTHER" id="PTHR11361">
    <property type="entry name" value="DNA MISMATCH REPAIR PROTEIN MUTS FAMILY MEMBER"/>
    <property type="match status" value="1"/>
</dbReference>
<evidence type="ECO:0000313" key="6">
    <source>
        <dbReference type="EMBL" id="RKP25078.1"/>
    </source>
</evidence>
<organism evidence="6 7">
    <name type="scientific">Syncephalis pseudoplumigaleata</name>
    <dbReference type="NCBI Taxonomy" id="1712513"/>
    <lineage>
        <taxon>Eukaryota</taxon>
        <taxon>Fungi</taxon>
        <taxon>Fungi incertae sedis</taxon>
        <taxon>Zoopagomycota</taxon>
        <taxon>Zoopagomycotina</taxon>
        <taxon>Zoopagomycetes</taxon>
        <taxon>Zoopagales</taxon>
        <taxon>Piptocephalidaceae</taxon>
        <taxon>Syncephalis</taxon>
    </lineage>
</organism>
<protein>
    <recommendedName>
        <fullName evidence="5">DNA mismatch repair proteins mutS family domain-containing protein</fullName>
    </recommendedName>
</protein>
<dbReference type="GO" id="GO:0006298">
    <property type="term" value="P:mismatch repair"/>
    <property type="evidence" value="ECO:0007669"/>
    <property type="project" value="InterPro"/>
</dbReference>
<dbReference type="GO" id="GO:0005634">
    <property type="term" value="C:nucleus"/>
    <property type="evidence" value="ECO:0007669"/>
    <property type="project" value="TreeGrafter"/>
</dbReference>
<evidence type="ECO:0000256" key="1">
    <source>
        <dbReference type="ARBA" id="ARBA00006271"/>
    </source>
</evidence>
<evidence type="ECO:0000256" key="4">
    <source>
        <dbReference type="ARBA" id="ARBA00023125"/>
    </source>
</evidence>
<evidence type="ECO:0000313" key="7">
    <source>
        <dbReference type="Proteomes" id="UP000278143"/>
    </source>
</evidence>
<dbReference type="GO" id="GO:0030983">
    <property type="term" value="F:mismatched DNA binding"/>
    <property type="evidence" value="ECO:0007669"/>
    <property type="project" value="InterPro"/>
</dbReference>
<dbReference type="GO" id="GO:0140664">
    <property type="term" value="F:ATP-dependent DNA damage sensor activity"/>
    <property type="evidence" value="ECO:0007669"/>
    <property type="project" value="InterPro"/>
</dbReference>
<dbReference type="Proteomes" id="UP000278143">
    <property type="component" value="Unassembled WGS sequence"/>
</dbReference>
<keyword evidence="3" id="KW-0067">ATP-binding</keyword>
<proteinExistence type="inferred from homology"/>
<accession>A0A4P9YYN0</accession>
<evidence type="ECO:0000259" key="5">
    <source>
        <dbReference type="SMART" id="SM00534"/>
    </source>
</evidence>
<dbReference type="InterPro" id="IPR027417">
    <property type="entry name" value="P-loop_NTPase"/>
</dbReference>
<sequence>MLTIGHSHLVHDDKWISTRGGVHFYYHGFEGMTIVGGLYHDDWYDHRVGRALANRCMADFITAQCLEITRSLERSRVKCTLFGHANAEEAVSQAYVVCRPATQDDTAAATDQRVFHVWTSCFVGLICLFGADTAAIEDRLDAVEGKERAGTIYASLHHAALSATKSIGSVVHKAFMQKCLQHLVKKMEELLEPSYLQQLDARAHNAEADLFAIAASMDVQLGIGKQAGNCTTNSGMTTKQCSIPDVHRDRRRFPAADCALQWLLKPLLAYIRSKQPQLHALIQAIALLDMIACFARNAVSTHQASGHRRHHGAGWIVVGGMLHRWQLIDTKGIGSVTAEYAAIRPCDRLFFRNYLNCMFAGASAFVHQLQEMKFLLHSLDGRSLILLDEMERNTTFIEAVGLTAAFCKELIEHNLANYLLQTVQDSERKQIKYCYTITSDSHSSVDTDYGLLTAQHVHLPAELLSVARQFAQQLKQHATANTPMQVSTSSSKDPFADLLQLAAMHASSSQDKAQEASLRAQLAVLQSQFRSMFA</sequence>
<keyword evidence="2" id="KW-0547">Nucleotide-binding</keyword>
<keyword evidence="7" id="KW-1185">Reference proteome</keyword>
<dbReference type="OrthoDB" id="276261at2759"/>